<name>X1FN78_9ZZZZ</name>
<sequence length="30" mass="3275">MREWSAIVLAGGKGKRLMPLTALIPKPLVK</sequence>
<protein>
    <recommendedName>
        <fullName evidence="1">Nucleotidyl transferase domain-containing protein</fullName>
    </recommendedName>
</protein>
<dbReference type="Gene3D" id="3.90.550.10">
    <property type="entry name" value="Spore Coat Polysaccharide Biosynthesis Protein SpsA, Chain A"/>
    <property type="match status" value="1"/>
</dbReference>
<dbReference type="AlphaFoldDB" id="X1FN78"/>
<feature type="non-terminal residue" evidence="2">
    <location>
        <position position="30"/>
    </location>
</feature>
<dbReference type="Pfam" id="PF00483">
    <property type="entry name" value="NTP_transferase"/>
    <property type="match status" value="1"/>
</dbReference>
<comment type="caution">
    <text evidence="2">The sequence shown here is derived from an EMBL/GenBank/DDBJ whole genome shotgun (WGS) entry which is preliminary data.</text>
</comment>
<proteinExistence type="predicted"/>
<evidence type="ECO:0000259" key="1">
    <source>
        <dbReference type="Pfam" id="PF00483"/>
    </source>
</evidence>
<dbReference type="SUPFAM" id="SSF53448">
    <property type="entry name" value="Nucleotide-diphospho-sugar transferases"/>
    <property type="match status" value="1"/>
</dbReference>
<feature type="domain" description="Nucleotidyl transferase" evidence="1">
    <location>
        <begin position="6"/>
        <end position="29"/>
    </location>
</feature>
<accession>X1FN78</accession>
<gene>
    <name evidence="2" type="ORF">S01H4_66111</name>
</gene>
<dbReference type="InterPro" id="IPR005835">
    <property type="entry name" value="NTP_transferase_dom"/>
</dbReference>
<organism evidence="2">
    <name type="scientific">marine sediment metagenome</name>
    <dbReference type="NCBI Taxonomy" id="412755"/>
    <lineage>
        <taxon>unclassified sequences</taxon>
        <taxon>metagenomes</taxon>
        <taxon>ecological metagenomes</taxon>
    </lineage>
</organism>
<reference evidence="2" key="1">
    <citation type="journal article" date="2014" name="Front. Microbiol.">
        <title>High frequency of phylogenetically diverse reductive dehalogenase-homologous genes in deep subseafloor sedimentary metagenomes.</title>
        <authorList>
            <person name="Kawai M."/>
            <person name="Futagami T."/>
            <person name="Toyoda A."/>
            <person name="Takaki Y."/>
            <person name="Nishi S."/>
            <person name="Hori S."/>
            <person name="Arai W."/>
            <person name="Tsubouchi T."/>
            <person name="Morono Y."/>
            <person name="Uchiyama I."/>
            <person name="Ito T."/>
            <person name="Fujiyama A."/>
            <person name="Inagaki F."/>
            <person name="Takami H."/>
        </authorList>
    </citation>
    <scope>NUCLEOTIDE SEQUENCE</scope>
    <source>
        <strain evidence="2">Expedition CK06-06</strain>
    </source>
</reference>
<dbReference type="InterPro" id="IPR029044">
    <property type="entry name" value="Nucleotide-diphossugar_trans"/>
</dbReference>
<evidence type="ECO:0000313" key="2">
    <source>
        <dbReference type="EMBL" id="GAH30834.1"/>
    </source>
</evidence>
<dbReference type="EMBL" id="BART01040761">
    <property type="protein sequence ID" value="GAH30834.1"/>
    <property type="molecule type" value="Genomic_DNA"/>
</dbReference>